<feature type="non-terminal residue" evidence="10">
    <location>
        <position position="260"/>
    </location>
</feature>
<reference evidence="10 11" key="1">
    <citation type="submission" date="2019-09" db="EMBL/GenBank/DDBJ databases">
        <title>Bird 10,000 Genomes (B10K) Project - Family phase.</title>
        <authorList>
            <person name="Zhang G."/>
        </authorList>
    </citation>
    <scope>NUCLEOTIDE SEQUENCE [LARGE SCALE GENOMIC DNA]</scope>
    <source>
        <strain evidence="10">B10K-DU-029-53</strain>
    </source>
</reference>
<dbReference type="GO" id="GO:0006457">
    <property type="term" value="P:protein folding"/>
    <property type="evidence" value="ECO:0007669"/>
    <property type="project" value="InterPro"/>
</dbReference>
<dbReference type="SUPFAM" id="SSF54928">
    <property type="entry name" value="RNA-binding domain, RBD"/>
    <property type="match status" value="1"/>
</dbReference>
<dbReference type="AlphaFoldDB" id="A0A7K6QP13"/>
<evidence type="ECO:0000259" key="9">
    <source>
        <dbReference type="PROSITE" id="PS50102"/>
    </source>
</evidence>
<dbReference type="Pfam" id="PF00076">
    <property type="entry name" value="RRM_1"/>
    <property type="match status" value="1"/>
</dbReference>
<evidence type="ECO:0000259" key="8">
    <source>
        <dbReference type="PROSITE" id="PS50072"/>
    </source>
</evidence>
<dbReference type="Pfam" id="PF00160">
    <property type="entry name" value="Pro_isomerase"/>
    <property type="match status" value="1"/>
</dbReference>
<dbReference type="Proteomes" id="UP000580879">
    <property type="component" value="Unassembled WGS sequence"/>
</dbReference>
<dbReference type="SUPFAM" id="SSF50891">
    <property type="entry name" value="Cyclophilin-like"/>
    <property type="match status" value="1"/>
</dbReference>
<feature type="non-terminal residue" evidence="10">
    <location>
        <position position="1"/>
    </location>
</feature>
<dbReference type="GO" id="GO:0003723">
    <property type="term" value="F:RNA binding"/>
    <property type="evidence" value="ECO:0007669"/>
    <property type="project" value="UniProtKB-UniRule"/>
</dbReference>
<keyword evidence="3" id="KW-0697">Rotamase</keyword>
<dbReference type="PROSITE" id="PS00170">
    <property type="entry name" value="CSA_PPIASE_1"/>
    <property type="match status" value="1"/>
</dbReference>
<evidence type="ECO:0000256" key="6">
    <source>
        <dbReference type="PROSITE-ProRule" id="PRU00176"/>
    </source>
</evidence>
<dbReference type="InterPro" id="IPR012677">
    <property type="entry name" value="Nucleotide-bd_a/b_plait_sf"/>
</dbReference>
<organism evidence="10 11">
    <name type="scientific">Climacteris rufus</name>
    <name type="common">rufous treecreeper</name>
    <dbReference type="NCBI Taxonomy" id="47695"/>
    <lineage>
        <taxon>Eukaryota</taxon>
        <taxon>Metazoa</taxon>
        <taxon>Chordata</taxon>
        <taxon>Craniata</taxon>
        <taxon>Vertebrata</taxon>
        <taxon>Euteleostomi</taxon>
        <taxon>Archelosauria</taxon>
        <taxon>Archosauria</taxon>
        <taxon>Dinosauria</taxon>
        <taxon>Saurischia</taxon>
        <taxon>Theropoda</taxon>
        <taxon>Coelurosauria</taxon>
        <taxon>Aves</taxon>
        <taxon>Neognathae</taxon>
        <taxon>Neoaves</taxon>
        <taxon>Telluraves</taxon>
        <taxon>Australaves</taxon>
        <taxon>Passeriformes</taxon>
        <taxon>Climacteridae</taxon>
        <taxon>Climacteris</taxon>
    </lineage>
</organism>
<dbReference type="PANTHER" id="PTHR11071:SF561">
    <property type="entry name" value="PEPTIDYL-PROLYL CIS-TRANS ISOMERASE D-RELATED"/>
    <property type="match status" value="1"/>
</dbReference>
<dbReference type="PROSITE" id="PS50102">
    <property type="entry name" value="RRM"/>
    <property type="match status" value="1"/>
</dbReference>
<evidence type="ECO:0000256" key="3">
    <source>
        <dbReference type="ARBA" id="ARBA00023110"/>
    </source>
</evidence>
<proteinExistence type="predicted"/>
<keyword evidence="2 6" id="KW-0694">RNA-binding</keyword>
<evidence type="ECO:0000313" key="11">
    <source>
        <dbReference type="Proteomes" id="UP000580879"/>
    </source>
</evidence>
<dbReference type="PANTHER" id="PTHR11071">
    <property type="entry name" value="PEPTIDYL-PROLYL CIS-TRANS ISOMERASE"/>
    <property type="match status" value="1"/>
</dbReference>
<feature type="domain" description="PPIase cyclophilin-type" evidence="8">
    <location>
        <begin position="143"/>
        <end position="260"/>
    </location>
</feature>
<dbReference type="EMBL" id="VZRZ01003410">
    <property type="protein sequence ID" value="NWW74725.1"/>
    <property type="molecule type" value="Genomic_DNA"/>
</dbReference>
<protein>
    <recommendedName>
        <fullName evidence="1">peptidylprolyl isomerase</fullName>
        <ecNumber evidence="1">5.2.1.8</ecNumber>
    </recommendedName>
    <alternativeName>
        <fullName evidence="5">Cyclophilin E</fullName>
    </alternativeName>
</protein>
<dbReference type="EC" id="5.2.1.8" evidence="1"/>
<comment type="caution">
    <text evidence="10">The sequence shown here is derived from an EMBL/GenBank/DDBJ whole genome shotgun (WGS) entry which is preliminary data.</text>
</comment>
<evidence type="ECO:0000256" key="2">
    <source>
        <dbReference type="ARBA" id="ARBA00022884"/>
    </source>
</evidence>
<dbReference type="InterPro" id="IPR020892">
    <property type="entry name" value="Cyclophilin-type_PPIase_CS"/>
</dbReference>
<dbReference type="GO" id="GO:0005739">
    <property type="term" value="C:mitochondrion"/>
    <property type="evidence" value="ECO:0007669"/>
    <property type="project" value="TreeGrafter"/>
</dbReference>
<evidence type="ECO:0000256" key="4">
    <source>
        <dbReference type="ARBA" id="ARBA00023235"/>
    </source>
</evidence>
<feature type="region of interest" description="Disordered" evidence="7">
    <location>
        <begin position="111"/>
        <end position="141"/>
    </location>
</feature>
<dbReference type="PROSITE" id="PS50072">
    <property type="entry name" value="CSA_PPIASE_2"/>
    <property type="match status" value="1"/>
</dbReference>
<dbReference type="InterPro" id="IPR002130">
    <property type="entry name" value="Cyclophilin-type_PPIase_dom"/>
</dbReference>
<dbReference type="Gene3D" id="3.30.70.330">
    <property type="match status" value="1"/>
</dbReference>
<dbReference type="InterPro" id="IPR029000">
    <property type="entry name" value="Cyclophilin-like_dom_sf"/>
</dbReference>
<gene>
    <name evidence="10" type="primary">Ppie</name>
    <name evidence="10" type="ORF">CLIRUF_R09437</name>
</gene>
<dbReference type="InterPro" id="IPR034168">
    <property type="entry name" value="PPIE_RRM"/>
</dbReference>
<evidence type="ECO:0000256" key="7">
    <source>
        <dbReference type="SAM" id="MobiDB-lite"/>
    </source>
</evidence>
<dbReference type="InterPro" id="IPR000504">
    <property type="entry name" value="RRM_dom"/>
</dbReference>
<dbReference type="GO" id="GO:0003755">
    <property type="term" value="F:peptidyl-prolyl cis-trans isomerase activity"/>
    <property type="evidence" value="ECO:0007669"/>
    <property type="project" value="UniProtKB-KW"/>
</dbReference>
<feature type="domain" description="RRM" evidence="9">
    <location>
        <begin position="9"/>
        <end position="84"/>
    </location>
</feature>
<name>A0A7K6QP13_9PASS</name>
<dbReference type="Gene3D" id="2.40.100.10">
    <property type="entry name" value="Cyclophilin-like"/>
    <property type="match status" value="1"/>
</dbReference>
<evidence type="ECO:0000313" key="10">
    <source>
        <dbReference type="EMBL" id="NWW74725.1"/>
    </source>
</evidence>
<dbReference type="InterPro" id="IPR035979">
    <property type="entry name" value="RBD_domain_sf"/>
</dbReference>
<evidence type="ECO:0000256" key="1">
    <source>
        <dbReference type="ARBA" id="ARBA00013194"/>
    </source>
</evidence>
<accession>A0A7K6QP13</accession>
<dbReference type="CDD" id="cd12347">
    <property type="entry name" value="RRM_PPIE"/>
    <property type="match status" value="1"/>
</dbReference>
<evidence type="ECO:0000256" key="5">
    <source>
        <dbReference type="ARBA" id="ARBA00049785"/>
    </source>
</evidence>
<dbReference type="FunFam" id="3.30.70.330:FF:000776">
    <property type="entry name" value="Peptidyl-prolyl cis-trans isomerase E"/>
    <property type="match status" value="1"/>
</dbReference>
<dbReference type="GO" id="GO:0016018">
    <property type="term" value="F:cyclosporin A binding"/>
    <property type="evidence" value="ECO:0007669"/>
    <property type="project" value="TreeGrafter"/>
</dbReference>
<dbReference type="SMART" id="SM00360">
    <property type="entry name" value="RRM"/>
    <property type="match status" value="1"/>
</dbReference>
<dbReference type="OrthoDB" id="193499at2759"/>
<feature type="compositionally biased region" description="Basic and acidic residues" evidence="7">
    <location>
        <begin position="111"/>
        <end position="126"/>
    </location>
</feature>
<sequence>LTAAGRPAGGLAEEVDEKVLHAAFIPFGDITDIQIPLDYETEKHRGFAFVEFELAEVRKGQMLEAFGNESELFGRTIRVNLAKPMRIKEGSSRPVWSDDEWLKKFSGKTLEENKEEGGAEAPKPEAQEDEPPAKKSRVNPQVYMDIKIGNKPAGRLRILLRSDVVPMTAGEEKAQPPLLLPPSSAQLSPLSPLPPQTENFRCLCTHEKGFGFKGSSFHRVIPQFMCQAGDFTNHNGTGGKSIYGKKFDDENFILKHTGPG</sequence>
<keyword evidence="11" id="KW-1185">Reference proteome</keyword>
<keyword evidence="4 10" id="KW-0413">Isomerase</keyword>